<evidence type="ECO:0000313" key="2">
    <source>
        <dbReference type="EMBL" id="PAX49840.1"/>
    </source>
</evidence>
<organism evidence="2 3">
    <name type="scientific">Brunnivagina elsteri CCALA 953</name>
    <dbReference type="NCBI Taxonomy" id="987040"/>
    <lineage>
        <taxon>Bacteria</taxon>
        <taxon>Bacillati</taxon>
        <taxon>Cyanobacteriota</taxon>
        <taxon>Cyanophyceae</taxon>
        <taxon>Nostocales</taxon>
        <taxon>Calotrichaceae</taxon>
        <taxon>Brunnivagina</taxon>
    </lineage>
</organism>
<dbReference type="PROSITE" id="PS00197">
    <property type="entry name" value="2FE2S_FER_1"/>
    <property type="match status" value="1"/>
</dbReference>
<comment type="caution">
    <text evidence="2">The sequence shown here is derived from an EMBL/GenBank/DDBJ whole genome shotgun (WGS) entry which is preliminary data.</text>
</comment>
<evidence type="ECO:0000313" key="3">
    <source>
        <dbReference type="Proteomes" id="UP000218238"/>
    </source>
</evidence>
<dbReference type="InterPro" id="IPR001041">
    <property type="entry name" value="2Fe-2S_ferredoxin-type"/>
</dbReference>
<dbReference type="RefSeq" id="WP_095724682.1">
    <property type="nucleotide sequence ID" value="NZ_NTFS01000515.1"/>
</dbReference>
<proteinExistence type="predicted"/>
<dbReference type="InterPro" id="IPR036010">
    <property type="entry name" value="2Fe-2S_ferredoxin-like_sf"/>
</dbReference>
<dbReference type="GO" id="GO:0051537">
    <property type="term" value="F:2 iron, 2 sulfur cluster binding"/>
    <property type="evidence" value="ECO:0007669"/>
    <property type="project" value="InterPro"/>
</dbReference>
<gene>
    <name evidence="2" type="ORF">CK510_27500</name>
</gene>
<dbReference type="CDD" id="cd00207">
    <property type="entry name" value="fer2"/>
    <property type="match status" value="1"/>
</dbReference>
<dbReference type="EMBL" id="NTFS01000515">
    <property type="protein sequence ID" value="PAX49840.1"/>
    <property type="molecule type" value="Genomic_DNA"/>
</dbReference>
<dbReference type="SUPFAM" id="SSF54292">
    <property type="entry name" value="2Fe-2S ferredoxin-like"/>
    <property type="match status" value="1"/>
</dbReference>
<dbReference type="InterPro" id="IPR012675">
    <property type="entry name" value="Beta-grasp_dom_sf"/>
</dbReference>
<evidence type="ECO:0000259" key="1">
    <source>
        <dbReference type="PROSITE" id="PS51085"/>
    </source>
</evidence>
<dbReference type="InterPro" id="IPR006058">
    <property type="entry name" value="2Fe2S_fd_BS"/>
</dbReference>
<sequence>MNHNQCNIKFRNPKFSTIILEKNQLLSEYLTIQNSPVLFGCRTGICGTCVVRVKGNISPPSDDEKEVLAVIADGDMEARLACQIDLTNDIEIDIFEL</sequence>
<reference evidence="2 3" key="1">
    <citation type="submission" date="2017-08" db="EMBL/GenBank/DDBJ databases">
        <title>Draft genome sequence of filamentous cyanobacterium Calothrix elsteri CCALA 953.</title>
        <authorList>
            <person name="Gagunashvili A.N."/>
            <person name="Elster J."/>
            <person name="Andresson O.S."/>
        </authorList>
    </citation>
    <scope>NUCLEOTIDE SEQUENCE [LARGE SCALE GENOMIC DNA]</scope>
    <source>
        <strain evidence="2 3">CCALA 953</strain>
    </source>
</reference>
<dbReference type="Pfam" id="PF00111">
    <property type="entry name" value="Fer2"/>
    <property type="match status" value="1"/>
</dbReference>
<keyword evidence="3" id="KW-1185">Reference proteome</keyword>
<dbReference type="AlphaFoldDB" id="A0A2A2TB36"/>
<dbReference type="PROSITE" id="PS51085">
    <property type="entry name" value="2FE2S_FER_2"/>
    <property type="match status" value="1"/>
</dbReference>
<name>A0A2A2TB36_9CYAN</name>
<accession>A0A2A2TB36</accession>
<feature type="domain" description="2Fe-2S ferredoxin-type" evidence="1">
    <location>
        <begin position="6"/>
        <end position="97"/>
    </location>
</feature>
<dbReference type="Proteomes" id="UP000218238">
    <property type="component" value="Unassembled WGS sequence"/>
</dbReference>
<dbReference type="OrthoDB" id="581532at2"/>
<dbReference type="Gene3D" id="3.10.20.30">
    <property type="match status" value="1"/>
</dbReference>
<protein>
    <submittedName>
        <fullName evidence="2">Ferredoxin</fullName>
    </submittedName>
</protein>